<dbReference type="CDD" id="cd00090">
    <property type="entry name" value="HTH_ARSR"/>
    <property type="match status" value="1"/>
</dbReference>
<sequence>MADNQNNNPVTAKNGVEEVQCCDFMHVHEEIVKKVEQVMPDEEQLLNLAEFYKVFGDSTRIKILYVLSQSEMCVCDIATLLQMGQSAISHQLRMLKQMRLVKFRRDGKTVFYSLADGHIETILAQGMEHIEE</sequence>
<keyword evidence="6" id="KW-1185">Reference proteome</keyword>
<evidence type="ECO:0000256" key="1">
    <source>
        <dbReference type="ARBA" id="ARBA00023015"/>
    </source>
</evidence>
<dbReference type="PANTHER" id="PTHR43132:SF6">
    <property type="entry name" value="HTH-TYPE TRANSCRIPTIONAL REPRESSOR CZRA"/>
    <property type="match status" value="1"/>
</dbReference>
<comment type="caution">
    <text evidence="5">The sequence shown here is derived from an EMBL/GenBank/DDBJ whole genome shotgun (WGS) entry which is preliminary data.</text>
</comment>
<dbReference type="GO" id="GO:0003677">
    <property type="term" value="F:DNA binding"/>
    <property type="evidence" value="ECO:0007669"/>
    <property type="project" value="UniProtKB-KW"/>
</dbReference>
<feature type="domain" description="HTH arsR-type" evidence="4">
    <location>
        <begin position="40"/>
        <end position="132"/>
    </location>
</feature>
<dbReference type="EMBL" id="ADLN01000017">
    <property type="protein sequence ID" value="EHI60519.1"/>
    <property type="molecule type" value="Genomic_DNA"/>
</dbReference>
<name>G5IDD7_9FIRM</name>
<gene>
    <name evidence="5" type="ORF">HMPREF9473_01514</name>
</gene>
<evidence type="ECO:0000259" key="4">
    <source>
        <dbReference type="PROSITE" id="PS50987"/>
    </source>
</evidence>
<dbReference type="PANTHER" id="PTHR43132">
    <property type="entry name" value="ARSENICAL RESISTANCE OPERON REPRESSOR ARSR-RELATED"/>
    <property type="match status" value="1"/>
</dbReference>
<dbReference type="HOGENOM" id="CLU_097806_7_3_9"/>
<keyword evidence="1" id="KW-0805">Transcription regulation</keyword>
<dbReference type="OrthoDB" id="9794330at2"/>
<accession>G5IDD7</accession>
<dbReference type="PRINTS" id="PR00778">
    <property type="entry name" value="HTHARSR"/>
</dbReference>
<keyword evidence="3" id="KW-0804">Transcription</keyword>
<evidence type="ECO:0000313" key="6">
    <source>
        <dbReference type="Proteomes" id="UP000005384"/>
    </source>
</evidence>
<dbReference type="PATRIC" id="fig|742737.3.peg.1530"/>
<proteinExistence type="predicted"/>
<dbReference type="InterPro" id="IPR036390">
    <property type="entry name" value="WH_DNA-bd_sf"/>
</dbReference>
<dbReference type="SMART" id="SM00418">
    <property type="entry name" value="HTH_ARSR"/>
    <property type="match status" value="1"/>
</dbReference>
<evidence type="ECO:0000256" key="3">
    <source>
        <dbReference type="ARBA" id="ARBA00023163"/>
    </source>
</evidence>
<dbReference type="NCBIfam" id="NF033788">
    <property type="entry name" value="HTH_metalloreg"/>
    <property type="match status" value="1"/>
</dbReference>
<dbReference type="AlphaFoldDB" id="G5IDD7"/>
<dbReference type="InterPro" id="IPR036388">
    <property type="entry name" value="WH-like_DNA-bd_sf"/>
</dbReference>
<keyword evidence="2" id="KW-0238">DNA-binding</keyword>
<dbReference type="InterPro" id="IPR011991">
    <property type="entry name" value="ArsR-like_HTH"/>
</dbReference>
<dbReference type="InterPro" id="IPR051011">
    <property type="entry name" value="Metal_resp_trans_reg"/>
</dbReference>
<dbReference type="Pfam" id="PF01022">
    <property type="entry name" value="HTH_5"/>
    <property type="match status" value="1"/>
</dbReference>
<dbReference type="InterPro" id="IPR001845">
    <property type="entry name" value="HTH_ArsR_DNA-bd_dom"/>
</dbReference>
<dbReference type="RefSeq" id="WP_006779500.1">
    <property type="nucleotide sequence ID" value="NZ_CP040506.1"/>
</dbReference>
<evidence type="ECO:0000256" key="2">
    <source>
        <dbReference type="ARBA" id="ARBA00023125"/>
    </source>
</evidence>
<dbReference type="Proteomes" id="UP000005384">
    <property type="component" value="Unassembled WGS sequence"/>
</dbReference>
<dbReference type="SUPFAM" id="SSF46785">
    <property type="entry name" value="Winged helix' DNA-binding domain"/>
    <property type="match status" value="1"/>
</dbReference>
<dbReference type="GO" id="GO:0003700">
    <property type="term" value="F:DNA-binding transcription factor activity"/>
    <property type="evidence" value="ECO:0007669"/>
    <property type="project" value="InterPro"/>
</dbReference>
<reference evidence="5 6" key="1">
    <citation type="submission" date="2011-08" db="EMBL/GenBank/DDBJ databases">
        <title>The Genome Sequence of Clostridium hathewayi WAL-18680.</title>
        <authorList>
            <consortium name="The Broad Institute Genome Sequencing Platform"/>
            <person name="Earl A."/>
            <person name="Ward D."/>
            <person name="Feldgarden M."/>
            <person name="Gevers D."/>
            <person name="Finegold S.M."/>
            <person name="Summanen P.H."/>
            <person name="Molitoris D.R."/>
            <person name="Song M."/>
            <person name="Daigneault M."/>
            <person name="Allen-Vercoe E."/>
            <person name="Young S.K."/>
            <person name="Zeng Q."/>
            <person name="Gargeya S."/>
            <person name="Fitzgerald M."/>
            <person name="Haas B."/>
            <person name="Abouelleil A."/>
            <person name="Alvarado L."/>
            <person name="Arachchi H.M."/>
            <person name="Berlin A."/>
            <person name="Brown A."/>
            <person name="Chapman S.B."/>
            <person name="Chen Z."/>
            <person name="Dunbar C."/>
            <person name="Freedman E."/>
            <person name="Gearin G."/>
            <person name="Gellesch M."/>
            <person name="Goldberg J."/>
            <person name="Griggs A."/>
            <person name="Gujja S."/>
            <person name="Heiman D."/>
            <person name="Howarth C."/>
            <person name="Larson L."/>
            <person name="Lui A."/>
            <person name="MacDonald P.J.P."/>
            <person name="Montmayeur A."/>
            <person name="Murphy C."/>
            <person name="Neiman D."/>
            <person name="Pearson M."/>
            <person name="Priest M."/>
            <person name="Roberts A."/>
            <person name="Saif S."/>
            <person name="Shea T."/>
            <person name="Shenoy N."/>
            <person name="Sisk P."/>
            <person name="Stolte C."/>
            <person name="Sykes S."/>
            <person name="Wortman J."/>
            <person name="Nusbaum C."/>
            <person name="Birren B."/>
        </authorList>
    </citation>
    <scope>NUCLEOTIDE SEQUENCE [LARGE SCALE GENOMIC DNA]</scope>
    <source>
        <strain evidence="5 6">WAL-18680</strain>
    </source>
</reference>
<dbReference type="PROSITE" id="PS50987">
    <property type="entry name" value="HTH_ARSR_2"/>
    <property type="match status" value="1"/>
</dbReference>
<dbReference type="Gene3D" id="1.10.10.10">
    <property type="entry name" value="Winged helix-like DNA-binding domain superfamily/Winged helix DNA-binding domain"/>
    <property type="match status" value="1"/>
</dbReference>
<organism evidence="5 6">
    <name type="scientific">Hungatella hathewayi WAL-18680</name>
    <dbReference type="NCBI Taxonomy" id="742737"/>
    <lineage>
        <taxon>Bacteria</taxon>
        <taxon>Bacillati</taxon>
        <taxon>Bacillota</taxon>
        <taxon>Clostridia</taxon>
        <taxon>Lachnospirales</taxon>
        <taxon>Lachnospiraceae</taxon>
        <taxon>Hungatella</taxon>
    </lineage>
</organism>
<protein>
    <recommendedName>
        <fullName evidence="4">HTH arsR-type domain-containing protein</fullName>
    </recommendedName>
</protein>
<evidence type="ECO:0000313" key="5">
    <source>
        <dbReference type="EMBL" id="EHI60519.1"/>
    </source>
</evidence>